<organism evidence="1 2">
    <name type="scientific">Tunturiibacter gelidiferens</name>
    <dbReference type="NCBI Taxonomy" id="3069689"/>
    <lineage>
        <taxon>Bacteria</taxon>
        <taxon>Pseudomonadati</taxon>
        <taxon>Acidobacteriota</taxon>
        <taxon>Terriglobia</taxon>
        <taxon>Terriglobales</taxon>
        <taxon>Acidobacteriaceae</taxon>
        <taxon>Tunturiibacter</taxon>
    </lineage>
</organism>
<sequence length="90" mass="10334">MYDLRIVARYVSGGDAAKLDVDEVADLPGLSRAKWRQFYLYPDASFSAAFSRAVRSLIRRGQLEVVHRFHRGKLSSQIRFVRLCSKSTRN</sequence>
<dbReference type="AlphaFoldDB" id="A0A9X0QK29"/>
<protein>
    <submittedName>
        <fullName evidence="1">Uncharacterized protein</fullName>
    </submittedName>
</protein>
<proteinExistence type="predicted"/>
<evidence type="ECO:0000313" key="2">
    <source>
        <dbReference type="Proteomes" id="UP000535182"/>
    </source>
</evidence>
<evidence type="ECO:0000313" key="1">
    <source>
        <dbReference type="EMBL" id="MBB5331871.1"/>
    </source>
</evidence>
<reference evidence="1 2" key="1">
    <citation type="submission" date="2020-08" db="EMBL/GenBank/DDBJ databases">
        <title>Genomic Encyclopedia of Type Strains, Phase IV (KMG-V): Genome sequencing to study the core and pangenomes of soil and plant-associated prokaryotes.</title>
        <authorList>
            <person name="Whitman W."/>
        </authorList>
    </citation>
    <scope>NUCLEOTIDE SEQUENCE [LARGE SCALE GENOMIC DNA]</scope>
    <source>
        <strain evidence="1 2">X5P2</strain>
    </source>
</reference>
<comment type="caution">
    <text evidence="1">The sequence shown here is derived from an EMBL/GenBank/DDBJ whole genome shotgun (WGS) entry which is preliminary data.</text>
</comment>
<accession>A0A9X0QK29</accession>
<name>A0A9X0QK29_9BACT</name>
<keyword evidence="2" id="KW-1185">Reference proteome</keyword>
<gene>
    <name evidence="1" type="ORF">HDF14_005523</name>
</gene>
<dbReference type="Proteomes" id="UP000535182">
    <property type="component" value="Unassembled WGS sequence"/>
</dbReference>
<dbReference type="EMBL" id="JACHEB010000020">
    <property type="protein sequence ID" value="MBB5331871.1"/>
    <property type="molecule type" value="Genomic_DNA"/>
</dbReference>